<dbReference type="FunFam" id="1.10.150.170:FF:000001">
    <property type="entry name" value="Ribosomal RNA small subunit methyltransferase H"/>
    <property type="match status" value="1"/>
</dbReference>
<keyword evidence="4 7" id="KW-0489">Methyltransferase</keyword>
<evidence type="ECO:0000256" key="6">
    <source>
        <dbReference type="ARBA" id="ARBA00022691"/>
    </source>
</evidence>
<keyword evidence="6 7" id="KW-0949">S-adenosyl-L-methionine</keyword>
<dbReference type="EC" id="2.1.1.199" evidence="7"/>
<sequence>MKYKHIPVLLNEVVNVLNIKADGVYIDGTFGLGGHSHLILSQLGKQGRLLALDRDPVAIATGLALEDSRFTIVHRNFSTITEYMIELGLLGRVDGILLDLGVSSPQLEDPERGFSFMRDGPLDMRMDTTCGQSATEWLAQASVQDIAWVLATFGEERFANRIAQAIFKQNHKRQITSTIELAKLIAKIHPFGHKHKHPATRSFQAIRIYINNELNEIKLALNGALCVLAIGGKLVVISFHSLEDRLVKNFIRQYSQAPQIPAGISLTEKQIAEQHQNYCQLKLKSLGKIQPSVLEIRANPRARSAVLRFAEKL</sequence>
<feature type="binding site" evidence="7">
    <location>
        <position position="106"/>
    </location>
    <ligand>
        <name>S-adenosyl-L-methionine</name>
        <dbReference type="ChEBI" id="CHEBI:59789"/>
    </ligand>
</feature>
<accession>A0A088MZ09</accession>
<dbReference type="Proteomes" id="UP000067325">
    <property type="component" value="Chromosome"/>
</dbReference>
<dbReference type="PIRSF" id="PIRSF004486">
    <property type="entry name" value="MraW"/>
    <property type="match status" value="1"/>
</dbReference>
<comment type="catalytic activity">
    <reaction evidence="7">
        <text>cytidine(1402) in 16S rRNA + S-adenosyl-L-methionine = N(4)-methylcytidine(1402) in 16S rRNA + S-adenosyl-L-homocysteine + H(+)</text>
        <dbReference type="Rhea" id="RHEA:42928"/>
        <dbReference type="Rhea" id="RHEA-COMP:10286"/>
        <dbReference type="Rhea" id="RHEA-COMP:10287"/>
        <dbReference type="ChEBI" id="CHEBI:15378"/>
        <dbReference type="ChEBI" id="CHEBI:57856"/>
        <dbReference type="ChEBI" id="CHEBI:59789"/>
        <dbReference type="ChEBI" id="CHEBI:74506"/>
        <dbReference type="ChEBI" id="CHEBI:82748"/>
        <dbReference type="EC" id="2.1.1.199"/>
    </reaction>
</comment>
<comment type="function">
    <text evidence="7">Specifically methylates the N4 position of cytidine in position 1402 (C1402) of 16S rRNA.</text>
</comment>
<dbReference type="HAMAP" id="MF_01007">
    <property type="entry name" value="16SrRNA_methyltr_H"/>
    <property type="match status" value="1"/>
</dbReference>
<dbReference type="Pfam" id="PF01795">
    <property type="entry name" value="Methyltransf_5"/>
    <property type="match status" value="1"/>
</dbReference>
<organism evidence="8 9">
    <name type="scientific">Candidatus Palibaumannia cicadellinicola</name>
    <dbReference type="NCBI Taxonomy" id="186490"/>
    <lineage>
        <taxon>Bacteria</taxon>
        <taxon>Pseudomonadati</taxon>
        <taxon>Pseudomonadota</taxon>
        <taxon>Gammaproteobacteria</taxon>
        <taxon>Candidatus Palibaumannia</taxon>
    </lineage>
</organism>
<protein>
    <recommendedName>
        <fullName evidence="7">Ribosomal RNA small subunit methyltransferase H</fullName>
        <ecNumber evidence="7">2.1.1.199</ecNumber>
    </recommendedName>
    <alternativeName>
        <fullName evidence="7">16S rRNA m(4)C1402 methyltransferase</fullName>
    </alternativeName>
    <alternativeName>
        <fullName evidence="7">rRNA (cytosine-N(4)-)-methyltransferase RsmH</fullName>
    </alternativeName>
</protein>
<feature type="binding site" evidence="7">
    <location>
        <begin position="33"/>
        <end position="35"/>
    </location>
    <ligand>
        <name>S-adenosyl-L-methionine</name>
        <dbReference type="ChEBI" id="CHEBI:59789"/>
    </ligand>
</feature>
<dbReference type="AlphaFoldDB" id="A0A088MZ09"/>
<keyword evidence="3 7" id="KW-0698">rRNA processing</keyword>
<dbReference type="SUPFAM" id="SSF53335">
    <property type="entry name" value="S-adenosyl-L-methionine-dependent methyltransferases"/>
    <property type="match status" value="1"/>
</dbReference>
<feature type="binding site" evidence="7">
    <location>
        <position position="77"/>
    </location>
    <ligand>
        <name>S-adenosyl-L-methionine</name>
        <dbReference type="ChEBI" id="CHEBI:59789"/>
    </ligand>
</feature>
<dbReference type="Gene3D" id="3.40.50.150">
    <property type="entry name" value="Vaccinia Virus protein VP39"/>
    <property type="match status" value="1"/>
</dbReference>
<dbReference type="Gene3D" id="1.10.150.170">
    <property type="entry name" value="Putative methyltransferase TM0872, insert domain"/>
    <property type="match status" value="1"/>
</dbReference>
<dbReference type="GO" id="GO:0071424">
    <property type="term" value="F:rRNA (cytosine-N4-)-methyltransferase activity"/>
    <property type="evidence" value="ECO:0007669"/>
    <property type="project" value="UniProtKB-UniRule"/>
</dbReference>
<evidence type="ECO:0000313" key="9">
    <source>
        <dbReference type="Proteomes" id="UP000067325"/>
    </source>
</evidence>
<name>A0A088MZ09_9GAMM</name>
<evidence type="ECO:0000256" key="4">
    <source>
        <dbReference type="ARBA" id="ARBA00022603"/>
    </source>
</evidence>
<evidence type="ECO:0000256" key="1">
    <source>
        <dbReference type="ARBA" id="ARBA00010396"/>
    </source>
</evidence>
<feature type="binding site" evidence="7">
    <location>
        <position position="99"/>
    </location>
    <ligand>
        <name>S-adenosyl-L-methionine</name>
        <dbReference type="ChEBI" id="CHEBI:59789"/>
    </ligand>
</feature>
<dbReference type="OrthoDB" id="9806637at2"/>
<dbReference type="GO" id="GO:0005737">
    <property type="term" value="C:cytoplasm"/>
    <property type="evidence" value="ECO:0007669"/>
    <property type="project" value="UniProtKB-SubCell"/>
</dbReference>
<dbReference type="InterPro" id="IPR002903">
    <property type="entry name" value="RsmH"/>
</dbReference>
<feature type="binding site" evidence="7">
    <location>
        <position position="53"/>
    </location>
    <ligand>
        <name>S-adenosyl-L-methionine</name>
        <dbReference type="ChEBI" id="CHEBI:59789"/>
    </ligand>
</feature>
<keyword evidence="5 7" id="KW-0808">Transferase</keyword>
<proteinExistence type="inferred from homology"/>
<dbReference type="KEGG" id="bcib:IM45_1157"/>
<reference evidence="8 9" key="1">
    <citation type="journal article" date="2014" name="MBio">
        <title>Differential genome evolution between companion symbionts in an insect-bacterial symbiosis.</title>
        <authorList>
            <person name="Bennett G.M."/>
            <person name="McCutcheon J.P."/>
            <person name="MacDonald B.R."/>
            <person name="Romanovicz D."/>
            <person name="Moran N.A."/>
        </authorList>
    </citation>
    <scope>NUCLEOTIDE SEQUENCE [LARGE SCALE GENOMIC DNA]</scope>
    <source>
        <strain evidence="8 9">BGSS</strain>
    </source>
</reference>
<evidence type="ECO:0000256" key="2">
    <source>
        <dbReference type="ARBA" id="ARBA00022490"/>
    </source>
</evidence>
<dbReference type="EMBL" id="CP008985">
    <property type="protein sequence ID" value="AIN47444.1"/>
    <property type="molecule type" value="Genomic_DNA"/>
</dbReference>
<dbReference type="InterPro" id="IPR023397">
    <property type="entry name" value="SAM-dep_MeTrfase_MraW_recog"/>
</dbReference>
<comment type="similarity">
    <text evidence="1 7">Belongs to the methyltransferase superfamily. RsmH family.</text>
</comment>
<evidence type="ECO:0000256" key="3">
    <source>
        <dbReference type="ARBA" id="ARBA00022552"/>
    </source>
</evidence>
<dbReference type="InterPro" id="IPR029063">
    <property type="entry name" value="SAM-dependent_MTases_sf"/>
</dbReference>
<dbReference type="NCBIfam" id="TIGR00006">
    <property type="entry name" value="16S rRNA (cytosine(1402)-N(4))-methyltransferase RsmH"/>
    <property type="match status" value="1"/>
</dbReference>
<dbReference type="PANTHER" id="PTHR11265:SF0">
    <property type="entry name" value="12S RRNA N4-METHYLCYTIDINE METHYLTRANSFERASE"/>
    <property type="match status" value="1"/>
</dbReference>
<dbReference type="SUPFAM" id="SSF81799">
    <property type="entry name" value="Putative methyltransferase TM0872, insert domain"/>
    <property type="match status" value="1"/>
</dbReference>
<evidence type="ECO:0000313" key="8">
    <source>
        <dbReference type="EMBL" id="AIN47444.1"/>
    </source>
</evidence>
<evidence type="ECO:0000256" key="5">
    <source>
        <dbReference type="ARBA" id="ARBA00022679"/>
    </source>
</evidence>
<dbReference type="eggNOG" id="COG0275">
    <property type="taxonomic scope" value="Bacteria"/>
</dbReference>
<keyword evidence="2 7" id="KW-0963">Cytoplasm</keyword>
<evidence type="ECO:0000256" key="7">
    <source>
        <dbReference type="HAMAP-Rule" id="MF_01007"/>
    </source>
</evidence>
<dbReference type="PANTHER" id="PTHR11265">
    <property type="entry name" value="S-ADENOSYL-METHYLTRANSFERASE MRAW"/>
    <property type="match status" value="1"/>
</dbReference>
<gene>
    <name evidence="7" type="primary">rsmH</name>
    <name evidence="8" type="ORF">IM45_1157</name>
</gene>
<dbReference type="GO" id="GO:0070475">
    <property type="term" value="P:rRNA base methylation"/>
    <property type="evidence" value="ECO:0007669"/>
    <property type="project" value="UniProtKB-UniRule"/>
</dbReference>
<comment type="subcellular location">
    <subcellularLocation>
        <location evidence="7">Cytoplasm</location>
    </subcellularLocation>
</comment>
<dbReference type="RefSeq" id="WP_038499070.1">
    <property type="nucleotide sequence ID" value="NZ_CP008985.1"/>
</dbReference>